<dbReference type="Gene3D" id="3.40.50.9200">
    <property type="entry name" value="Hypothetical protein MTH538"/>
    <property type="match status" value="1"/>
</dbReference>
<dbReference type="EMBL" id="CP024700">
    <property type="protein sequence ID" value="ATV61093.1"/>
    <property type="molecule type" value="Genomic_DNA"/>
</dbReference>
<feature type="domain" description="Thoeris protein ThsB TIR-like" evidence="1">
    <location>
        <begin position="7"/>
        <end position="101"/>
    </location>
</feature>
<dbReference type="Proteomes" id="UP000228552">
    <property type="component" value="Chromosome"/>
</dbReference>
<proteinExistence type="predicted"/>
<keyword evidence="3" id="KW-1185">Reference proteome</keyword>
<evidence type="ECO:0000313" key="3">
    <source>
        <dbReference type="Proteomes" id="UP000228552"/>
    </source>
</evidence>
<dbReference type="AlphaFoldDB" id="A0AAD0AKJ7"/>
<evidence type="ECO:0000313" key="2">
    <source>
        <dbReference type="EMBL" id="ATV61093.1"/>
    </source>
</evidence>
<reference evidence="2 3" key="1">
    <citation type="submission" date="2017-11" db="EMBL/GenBank/DDBJ databases">
        <title>Genome sequencing of Fusobacterium periodonticum KCOM 1263.</title>
        <authorList>
            <person name="Kook J.-K."/>
            <person name="Park S.-N."/>
            <person name="Lim Y.K."/>
        </authorList>
    </citation>
    <scope>NUCLEOTIDE SEQUENCE [LARGE SCALE GENOMIC DNA]</scope>
    <source>
        <strain evidence="2 3">KCOM 1263</strain>
    </source>
</reference>
<dbReference type="Pfam" id="PF08937">
    <property type="entry name" value="ThsB_TIR"/>
    <property type="match status" value="1"/>
</dbReference>
<accession>A0AAD0AKJ7</accession>
<organism evidence="2 3">
    <name type="scientific">Fusobacterium pseudoperiodonticum</name>
    <dbReference type="NCBI Taxonomy" id="2663009"/>
    <lineage>
        <taxon>Bacteria</taxon>
        <taxon>Fusobacteriati</taxon>
        <taxon>Fusobacteriota</taxon>
        <taxon>Fusobacteriia</taxon>
        <taxon>Fusobacteriales</taxon>
        <taxon>Fusobacteriaceae</taxon>
        <taxon>Fusobacterium</taxon>
    </lineage>
</organism>
<dbReference type="SUPFAM" id="SSF52206">
    <property type="entry name" value="Hypothetical protein MTH538"/>
    <property type="match status" value="1"/>
</dbReference>
<dbReference type="RefSeq" id="WP_099986942.1">
    <property type="nucleotide sequence ID" value="NZ_CP024700.1"/>
</dbReference>
<sequence>MGKRQVFFSFHYNNDNWRAGQIRNMGKVDSSSTFSDNDWEEVKEKTESKIKEWIDEQLNKRSCLVVLIGKETANRKWINYEIEKAYELNKGIVGIYIHKLENSLGQQDERGNNPFDYLTLKGEKLSKYVKCFDSNYSLSKNVYNDIKDNIEALIEYGIENKPSTW</sequence>
<name>A0AAD0AKJ7_9FUSO</name>
<protein>
    <recommendedName>
        <fullName evidence="1">Thoeris protein ThsB TIR-like domain-containing protein</fullName>
    </recommendedName>
</protein>
<evidence type="ECO:0000259" key="1">
    <source>
        <dbReference type="Pfam" id="PF08937"/>
    </source>
</evidence>
<dbReference type="InterPro" id="IPR015032">
    <property type="entry name" value="ThsB__TIR-like_domain"/>
</dbReference>
<dbReference type="InterPro" id="IPR036490">
    <property type="entry name" value="ThsB_TIR-like_sf"/>
</dbReference>
<gene>
    <name evidence="2" type="ORF">CTM74_04165</name>
</gene>